<reference evidence="1 2" key="1">
    <citation type="journal article" date="2022" name="Hortic Res">
        <title>A haplotype resolved chromosomal level avocado genome allows analysis of novel avocado genes.</title>
        <authorList>
            <person name="Nath O."/>
            <person name="Fletcher S.J."/>
            <person name="Hayward A."/>
            <person name="Shaw L.M."/>
            <person name="Masouleh A.K."/>
            <person name="Furtado A."/>
            <person name="Henry R.J."/>
            <person name="Mitter N."/>
        </authorList>
    </citation>
    <scope>NUCLEOTIDE SEQUENCE [LARGE SCALE GENOMIC DNA]</scope>
    <source>
        <strain evidence="2">cv. Hass</strain>
    </source>
</reference>
<evidence type="ECO:0000313" key="2">
    <source>
        <dbReference type="Proteomes" id="UP001234297"/>
    </source>
</evidence>
<protein>
    <submittedName>
        <fullName evidence="1">Uncharacterized protein</fullName>
    </submittedName>
</protein>
<gene>
    <name evidence="1" type="ORF">MRB53_033365</name>
</gene>
<sequence length="357" mass="38908">MSGKQQLQVQQEEEDEEAKAEVEIWKYIFGFADIAVVKCAIELGIADALESNKPQPMTLSDLTTALGCDPSLLSRIMRFLVQRRVFGQTQLPNSTTYGYTLTAISRRLVRQGPQSMASLVLFESNPAMLAPWHAMSARVRGQEDLAFEIAHGEDVWGFLAGHPLQSQLIAEGMACDARTVVPAIVKECPGLFDGVGSVVDVGGGNGTAMATLVGLCPWIRGVNFDLGRAVEGAPKWDGVEHVGGDMFVSVPKADAAFLKWVLHDWGDEECVQILKKCKEAIPAEGGKVLIVEAVISEGVEEPGLRDIRLMLDMVMIAHTKGKERTEAEWKSIITGAGFSRYNIRPIRALQSVIEAFP</sequence>
<organism evidence="1 2">
    <name type="scientific">Persea americana</name>
    <name type="common">Avocado</name>
    <dbReference type="NCBI Taxonomy" id="3435"/>
    <lineage>
        <taxon>Eukaryota</taxon>
        <taxon>Viridiplantae</taxon>
        <taxon>Streptophyta</taxon>
        <taxon>Embryophyta</taxon>
        <taxon>Tracheophyta</taxon>
        <taxon>Spermatophyta</taxon>
        <taxon>Magnoliopsida</taxon>
        <taxon>Magnoliidae</taxon>
        <taxon>Laurales</taxon>
        <taxon>Lauraceae</taxon>
        <taxon>Persea</taxon>
    </lineage>
</organism>
<name>A0ACC2KUU1_PERAE</name>
<keyword evidence="2" id="KW-1185">Reference proteome</keyword>
<proteinExistence type="predicted"/>
<evidence type="ECO:0000313" key="1">
    <source>
        <dbReference type="EMBL" id="KAJ8624835.1"/>
    </source>
</evidence>
<comment type="caution">
    <text evidence="1">The sequence shown here is derived from an EMBL/GenBank/DDBJ whole genome shotgun (WGS) entry which is preliminary data.</text>
</comment>
<accession>A0ACC2KUU1</accession>
<dbReference type="Proteomes" id="UP001234297">
    <property type="component" value="Chromosome 11"/>
</dbReference>
<dbReference type="EMBL" id="CM056819">
    <property type="protein sequence ID" value="KAJ8624835.1"/>
    <property type="molecule type" value="Genomic_DNA"/>
</dbReference>